<dbReference type="InterPro" id="IPR006143">
    <property type="entry name" value="RND_pump_MFP"/>
</dbReference>
<dbReference type="NCBIfam" id="TIGR01730">
    <property type="entry name" value="RND_mfp"/>
    <property type="match status" value="1"/>
</dbReference>
<feature type="domain" description="Multidrug resistance protein MdtA-like barrel-sandwich hybrid" evidence="6">
    <location>
        <begin position="71"/>
        <end position="205"/>
    </location>
</feature>
<dbReference type="SUPFAM" id="SSF111369">
    <property type="entry name" value="HlyD-like secretion proteins"/>
    <property type="match status" value="1"/>
</dbReference>
<dbReference type="Pfam" id="PF25917">
    <property type="entry name" value="BSH_RND"/>
    <property type="match status" value="1"/>
</dbReference>
<keyword evidence="10" id="KW-1185">Reference proteome</keyword>
<feature type="domain" description="Multidrug resistance protein MdtA-like alpha-helical hairpin" evidence="5">
    <location>
        <begin position="112"/>
        <end position="180"/>
    </location>
</feature>
<protein>
    <submittedName>
        <fullName evidence="9">Efflux transporter periplasmic adaptor subunit</fullName>
    </submittedName>
</protein>
<dbReference type="OrthoDB" id="9783047at2"/>
<evidence type="ECO:0000313" key="10">
    <source>
        <dbReference type="Proteomes" id="UP000234190"/>
    </source>
</evidence>
<dbReference type="EMBL" id="PDNW01000025">
    <property type="protein sequence ID" value="PLC48173.1"/>
    <property type="molecule type" value="Genomic_DNA"/>
</dbReference>
<gene>
    <name evidence="9" type="ORF">CR159_19445</name>
</gene>
<dbReference type="GO" id="GO:0022857">
    <property type="term" value="F:transmembrane transporter activity"/>
    <property type="evidence" value="ECO:0007669"/>
    <property type="project" value="InterPro"/>
</dbReference>
<evidence type="ECO:0000259" key="7">
    <source>
        <dbReference type="Pfam" id="PF25944"/>
    </source>
</evidence>
<dbReference type="RefSeq" id="WP_102075618.1">
    <property type="nucleotide sequence ID" value="NZ_PDNW01000025.1"/>
</dbReference>
<dbReference type="Pfam" id="PF25876">
    <property type="entry name" value="HH_MFP_RND"/>
    <property type="match status" value="1"/>
</dbReference>
<dbReference type="Pfam" id="PF25944">
    <property type="entry name" value="Beta-barrel_RND"/>
    <property type="match status" value="1"/>
</dbReference>
<dbReference type="PANTHER" id="PTHR30158:SF10">
    <property type="entry name" value="CATION EFFLUX PUMP"/>
    <property type="match status" value="1"/>
</dbReference>
<dbReference type="PANTHER" id="PTHR30158">
    <property type="entry name" value="ACRA/E-RELATED COMPONENT OF DRUG EFFLUX TRANSPORTER"/>
    <property type="match status" value="1"/>
</dbReference>
<dbReference type="InterPro" id="IPR058624">
    <property type="entry name" value="MdtA-like_HH"/>
</dbReference>
<evidence type="ECO:0000256" key="1">
    <source>
        <dbReference type="ARBA" id="ARBA00004196"/>
    </source>
</evidence>
<evidence type="ECO:0000259" key="5">
    <source>
        <dbReference type="Pfam" id="PF25876"/>
    </source>
</evidence>
<proteinExistence type="inferred from homology"/>
<organism evidence="9 10">
    <name type="scientific">Pollutimonas subterranea</name>
    <dbReference type="NCBI Taxonomy" id="2045210"/>
    <lineage>
        <taxon>Bacteria</taxon>
        <taxon>Pseudomonadati</taxon>
        <taxon>Pseudomonadota</taxon>
        <taxon>Betaproteobacteria</taxon>
        <taxon>Burkholderiales</taxon>
        <taxon>Alcaligenaceae</taxon>
        <taxon>Pollutimonas</taxon>
    </lineage>
</organism>
<feature type="domain" description="Multidrug resistance protein MdtA-like beta-barrel" evidence="7">
    <location>
        <begin position="220"/>
        <end position="300"/>
    </location>
</feature>
<evidence type="ECO:0000259" key="6">
    <source>
        <dbReference type="Pfam" id="PF25917"/>
    </source>
</evidence>
<comment type="caution">
    <text evidence="9">The sequence shown here is derived from an EMBL/GenBank/DDBJ whole genome shotgun (WGS) entry which is preliminary data.</text>
</comment>
<dbReference type="Gene3D" id="2.40.30.170">
    <property type="match status" value="1"/>
</dbReference>
<reference evidence="9 10" key="1">
    <citation type="submission" date="2017-10" db="EMBL/GenBank/DDBJ databases">
        <title>Two draft genome sequences of Pusillimonas sp. strains isolated from a nitrate- and radionuclide-contaminated groundwater in Russia.</title>
        <authorList>
            <person name="Grouzdev D.S."/>
            <person name="Tourova T.P."/>
            <person name="Goeva M.A."/>
            <person name="Babich T.L."/>
            <person name="Sokolova D.S."/>
            <person name="Abdullin R."/>
            <person name="Poltaraus A.B."/>
            <person name="Toshchakov S.V."/>
            <person name="Nazina T.N."/>
        </authorList>
    </citation>
    <scope>NUCLEOTIDE SEQUENCE [LARGE SCALE GENOMIC DNA]</scope>
    <source>
        <strain evidence="9 10">JR1/69-3-13</strain>
    </source>
</reference>
<sequence>MFFLRKRYAVLAIATAALIGGIAVLRVYAGTAQESAASPPVPAAAVDVATVESQTITDWHDYSGRLEAVDQVVVRPLVSGTLTTVHFTDGSLVKKGDVLFTIDPRPYQAAVDHAKALVVSAEARVAYTGSDLARGKRLLDNNAIARRDYEEKRNASRRAVADLQAAEATLESARLNLEHTRILAPISGRVSRAEVTPGNVVAAGAGSVPLTSLVSVSRLYASFDVDEQSFLKVVNPARVSGDREVPVYLGLANEENHPRPGKLASIDNTMDTSSGTIRVRAVFDNPDGSLVPGLYARIRLGGSAPHEAVLIDDRAIGTDQNKRFVVVVDESNKTAYREVHLGTSRKGRSVVETGLKAGERIVVNGLQRIRPGDVVAPRPALATEPPKLASNSADNS</sequence>
<dbReference type="InterPro" id="IPR058626">
    <property type="entry name" value="MdtA-like_b-barrel"/>
</dbReference>
<dbReference type="Pfam" id="PF25967">
    <property type="entry name" value="RND-MFP_C"/>
    <property type="match status" value="1"/>
</dbReference>
<dbReference type="Proteomes" id="UP000234190">
    <property type="component" value="Unassembled WGS sequence"/>
</dbReference>
<evidence type="ECO:0000256" key="4">
    <source>
        <dbReference type="SAM" id="MobiDB-lite"/>
    </source>
</evidence>
<feature type="domain" description="Multidrug resistance protein MdtA-like C-terminal permuted SH3" evidence="8">
    <location>
        <begin position="308"/>
        <end position="368"/>
    </location>
</feature>
<dbReference type="GO" id="GO:0005886">
    <property type="term" value="C:plasma membrane"/>
    <property type="evidence" value="ECO:0007669"/>
    <property type="project" value="TreeGrafter"/>
</dbReference>
<comment type="similarity">
    <text evidence="2">Belongs to the membrane fusion protein (MFP) (TC 8.A.1) family.</text>
</comment>
<dbReference type="GO" id="GO:0046677">
    <property type="term" value="P:response to antibiotic"/>
    <property type="evidence" value="ECO:0007669"/>
    <property type="project" value="TreeGrafter"/>
</dbReference>
<dbReference type="FunFam" id="2.40.420.20:FF:000001">
    <property type="entry name" value="Efflux RND transporter periplasmic adaptor subunit"/>
    <property type="match status" value="1"/>
</dbReference>
<dbReference type="Gene3D" id="2.40.50.100">
    <property type="match status" value="1"/>
</dbReference>
<feature type="coiled-coil region" evidence="3">
    <location>
        <begin position="146"/>
        <end position="183"/>
    </location>
</feature>
<evidence type="ECO:0000313" key="9">
    <source>
        <dbReference type="EMBL" id="PLC48173.1"/>
    </source>
</evidence>
<evidence type="ECO:0000256" key="3">
    <source>
        <dbReference type="SAM" id="Coils"/>
    </source>
</evidence>
<name>A0A2N4TZH5_9BURK</name>
<evidence type="ECO:0000259" key="8">
    <source>
        <dbReference type="Pfam" id="PF25967"/>
    </source>
</evidence>
<dbReference type="InterPro" id="IPR058627">
    <property type="entry name" value="MdtA-like_C"/>
</dbReference>
<evidence type="ECO:0000256" key="2">
    <source>
        <dbReference type="ARBA" id="ARBA00009477"/>
    </source>
</evidence>
<feature type="region of interest" description="Disordered" evidence="4">
    <location>
        <begin position="377"/>
        <end position="396"/>
    </location>
</feature>
<dbReference type="Gene3D" id="2.40.420.20">
    <property type="match status" value="1"/>
</dbReference>
<keyword evidence="3" id="KW-0175">Coiled coil</keyword>
<dbReference type="Gene3D" id="1.10.287.470">
    <property type="entry name" value="Helix hairpin bin"/>
    <property type="match status" value="1"/>
</dbReference>
<dbReference type="InterPro" id="IPR058625">
    <property type="entry name" value="MdtA-like_BSH"/>
</dbReference>
<accession>A0A2N4TZH5</accession>
<dbReference type="AlphaFoldDB" id="A0A2N4TZH5"/>
<dbReference type="GO" id="GO:0030313">
    <property type="term" value="C:cell envelope"/>
    <property type="evidence" value="ECO:0007669"/>
    <property type="project" value="UniProtKB-SubCell"/>
</dbReference>
<comment type="subcellular location">
    <subcellularLocation>
        <location evidence="1">Cell envelope</location>
    </subcellularLocation>
</comment>